<dbReference type="AlphaFoldDB" id="A0A6C0IWZ0"/>
<protein>
    <submittedName>
        <fullName evidence="1">Uncharacterized protein</fullName>
    </submittedName>
</protein>
<dbReference type="EMBL" id="MN740283">
    <property type="protein sequence ID" value="QHT97811.1"/>
    <property type="molecule type" value="Genomic_DNA"/>
</dbReference>
<reference evidence="1" key="1">
    <citation type="journal article" date="2020" name="Nature">
        <title>Giant virus diversity and host interactions through global metagenomics.</title>
        <authorList>
            <person name="Schulz F."/>
            <person name="Roux S."/>
            <person name="Paez-Espino D."/>
            <person name="Jungbluth S."/>
            <person name="Walsh D.A."/>
            <person name="Denef V.J."/>
            <person name="McMahon K.D."/>
            <person name="Konstantinidis K.T."/>
            <person name="Eloe-Fadrosh E.A."/>
            <person name="Kyrpides N.C."/>
            <person name="Woyke T."/>
        </authorList>
    </citation>
    <scope>NUCLEOTIDE SEQUENCE</scope>
    <source>
        <strain evidence="1">GVMAG-M-3300025572-1</strain>
    </source>
</reference>
<organism evidence="1">
    <name type="scientific">viral metagenome</name>
    <dbReference type="NCBI Taxonomy" id="1070528"/>
    <lineage>
        <taxon>unclassified sequences</taxon>
        <taxon>metagenomes</taxon>
        <taxon>organismal metagenomes</taxon>
    </lineage>
</organism>
<evidence type="ECO:0000313" key="1">
    <source>
        <dbReference type="EMBL" id="QHT97811.1"/>
    </source>
</evidence>
<name>A0A6C0IWZ0_9ZZZZ</name>
<proteinExistence type="predicted"/>
<accession>A0A6C0IWZ0</accession>
<sequence>METIWLAIETPRHSIHDDINLNYLKIKCSPGDFNQETVRELLSRDDLILLDSFKSEKEAKAFGRNLLNKSARDYTRVINKLPDLKPVSDRPFLVKIGEEVTKTPRVYLMKKVDYEKLQEAFPSVRLATDEEVDSAESFISTLIPLDYELMKSLRLRYFRVISPPDGLPVDHYYEFCESFEESRKLLGEFREYCILLSQESDLIQKEDAIALGKKLFGDKAEKTVDQLVQIFQDLAAGREVDMSGTLTVGHETDDDIDYGVEKVKVTYA</sequence>